<dbReference type="GO" id="GO:0008483">
    <property type="term" value="F:transaminase activity"/>
    <property type="evidence" value="ECO:0007669"/>
    <property type="project" value="UniProtKB-KW"/>
</dbReference>
<proteinExistence type="predicted"/>
<keyword evidence="5" id="KW-1185">Reference proteome</keyword>
<dbReference type="PANTHER" id="PTHR43586:SF8">
    <property type="entry name" value="CYSTEINE DESULFURASE 1, CHLOROPLASTIC"/>
    <property type="match status" value="1"/>
</dbReference>
<comment type="cofactor">
    <cofactor evidence="1">
        <name>pyridoxal 5'-phosphate</name>
        <dbReference type="ChEBI" id="CHEBI:597326"/>
    </cofactor>
</comment>
<evidence type="ECO:0000313" key="4">
    <source>
        <dbReference type="EMBL" id="MEI5906250.1"/>
    </source>
</evidence>
<dbReference type="Pfam" id="PF00266">
    <property type="entry name" value="Aminotran_5"/>
    <property type="match status" value="1"/>
</dbReference>
<organism evidence="4 5">
    <name type="scientific">Bacillus spongiae</name>
    <dbReference type="NCBI Taxonomy" id="2683610"/>
    <lineage>
        <taxon>Bacteria</taxon>
        <taxon>Bacillati</taxon>
        <taxon>Bacillota</taxon>
        <taxon>Bacilli</taxon>
        <taxon>Bacillales</taxon>
        <taxon>Bacillaceae</taxon>
        <taxon>Bacillus</taxon>
    </lineage>
</organism>
<reference evidence="4 5" key="1">
    <citation type="journal article" date="2018" name="J. Microbiol.">
        <title>Bacillus spongiae sp. nov., isolated from sponge of Jeju Island.</title>
        <authorList>
            <person name="Lee G.E."/>
            <person name="Im W.T."/>
            <person name="Park J.S."/>
        </authorList>
    </citation>
    <scope>NUCLEOTIDE SEQUENCE [LARGE SCALE GENOMIC DNA]</scope>
    <source>
        <strain evidence="4 5">135PIL107-10</strain>
    </source>
</reference>
<evidence type="ECO:0000256" key="2">
    <source>
        <dbReference type="ARBA" id="ARBA00022898"/>
    </source>
</evidence>
<dbReference type="Proteomes" id="UP001312865">
    <property type="component" value="Unassembled WGS sequence"/>
</dbReference>
<evidence type="ECO:0000259" key="3">
    <source>
        <dbReference type="Pfam" id="PF00266"/>
    </source>
</evidence>
<comment type="caution">
    <text evidence="4">The sequence shown here is derived from an EMBL/GenBank/DDBJ whole genome shotgun (WGS) entry which is preliminary data.</text>
</comment>
<protein>
    <submittedName>
        <fullName evidence="4">Aminotransferase class V-fold PLP-dependent enzyme</fullName>
    </submittedName>
</protein>
<dbReference type="InterPro" id="IPR015422">
    <property type="entry name" value="PyrdxlP-dep_Trfase_small"/>
</dbReference>
<evidence type="ECO:0000256" key="1">
    <source>
        <dbReference type="ARBA" id="ARBA00001933"/>
    </source>
</evidence>
<keyword evidence="2" id="KW-0663">Pyridoxal phosphate</keyword>
<gene>
    <name evidence="4" type="ORF">WAK64_04080</name>
</gene>
<dbReference type="PANTHER" id="PTHR43586">
    <property type="entry name" value="CYSTEINE DESULFURASE"/>
    <property type="match status" value="1"/>
</dbReference>
<dbReference type="EMBL" id="JBBAXC010000002">
    <property type="protein sequence ID" value="MEI5906250.1"/>
    <property type="molecule type" value="Genomic_DNA"/>
</dbReference>
<dbReference type="Gene3D" id="3.90.1150.10">
    <property type="entry name" value="Aspartate Aminotransferase, domain 1"/>
    <property type="match status" value="1"/>
</dbReference>
<evidence type="ECO:0000313" key="5">
    <source>
        <dbReference type="Proteomes" id="UP001312865"/>
    </source>
</evidence>
<feature type="domain" description="Aminotransferase class V" evidence="3">
    <location>
        <begin position="32"/>
        <end position="440"/>
    </location>
</feature>
<dbReference type="SUPFAM" id="SSF53383">
    <property type="entry name" value="PLP-dependent transferases"/>
    <property type="match status" value="1"/>
</dbReference>
<keyword evidence="4" id="KW-0032">Aminotransferase</keyword>
<dbReference type="InterPro" id="IPR015424">
    <property type="entry name" value="PyrdxlP-dep_Trfase"/>
</dbReference>
<dbReference type="Gene3D" id="3.40.640.10">
    <property type="entry name" value="Type I PLP-dependent aspartate aminotransferase-like (Major domain)"/>
    <property type="match status" value="1"/>
</dbReference>
<sequence>MELEAYFKPFRQNVIGHHHPITTPFGEKEIHYFDWVASGRMYGPIENKMLTEFSPFVANTHTESNWTGQFMTNAYKHAHKVIKKHVNANEDDIIITEGTGMTGVINKLQRILGLKYPEQFDKSTIPQDERPIVFITHMEHHSNHTSWIETICEVVVIPPDKDGLIDLEAFHQLLKVYANRKTKIGAFSACSNVSGIQTPYHQLAKMIHEFGGIAIIDFAASAPYVEINMHPDDPLEKLDAIVFSPHKFLGGPGTSGVLIFDRALYKNHIPDHPGGGTVTWTNPWGGRGYITNIEEREDGGTPGFLQAIRTALCIQLKEDMGVNNIKKREEELLDLLCQRLAGIPKVHIMAGKHRKRLPIISFYVEGIHYNLVVRLLNDLYGIQVRGGCSCAGTYGHYLLNIDKEMSDTISSEIESGGLVAKPGWVRVSLHPTMENKDVDYITDALKYIIEHISDLETDYQFIPSLNDFEHQAKVDQQISSYFHLPLHKTK</sequence>
<name>A0ABU8HAB1_9BACI</name>
<dbReference type="RefSeq" id="WP_336585667.1">
    <property type="nucleotide sequence ID" value="NZ_JBBAXC010000002.1"/>
</dbReference>
<keyword evidence="4" id="KW-0808">Transferase</keyword>
<dbReference type="InterPro" id="IPR000192">
    <property type="entry name" value="Aminotrans_V_dom"/>
</dbReference>
<accession>A0ABU8HAB1</accession>
<dbReference type="InterPro" id="IPR015421">
    <property type="entry name" value="PyrdxlP-dep_Trfase_major"/>
</dbReference>